<reference evidence="1 2" key="1">
    <citation type="submission" date="2014-01" db="EMBL/GenBank/DDBJ databases">
        <title>Actinotalea ferrariae CF5-4.</title>
        <authorList>
            <person name="Chen F."/>
            <person name="Li Y."/>
            <person name="Wang G."/>
        </authorList>
    </citation>
    <scope>NUCLEOTIDE SEQUENCE [LARGE SCALE GENOMIC DNA]</scope>
    <source>
        <strain evidence="1 2">CF5-4</strain>
    </source>
</reference>
<proteinExistence type="predicted"/>
<dbReference type="AlphaFoldDB" id="A0A021VT14"/>
<accession>A0A021VT14</accession>
<dbReference type="EMBL" id="AXCW01000039">
    <property type="protein sequence ID" value="EYR64268.1"/>
    <property type="molecule type" value="Genomic_DNA"/>
</dbReference>
<name>A0A021VT14_9CELL</name>
<evidence type="ECO:0000313" key="1">
    <source>
        <dbReference type="EMBL" id="EYR64268.1"/>
    </source>
</evidence>
<organism evidence="1 2">
    <name type="scientific">Actinotalea ferrariae CF5-4</name>
    <dbReference type="NCBI Taxonomy" id="948458"/>
    <lineage>
        <taxon>Bacteria</taxon>
        <taxon>Bacillati</taxon>
        <taxon>Actinomycetota</taxon>
        <taxon>Actinomycetes</taxon>
        <taxon>Micrococcales</taxon>
        <taxon>Cellulomonadaceae</taxon>
        <taxon>Actinotalea</taxon>
    </lineage>
</organism>
<protein>
    <submittedName>
        <fullName evidence="1">Uncharacterized protein</fullName>
    </submittedName>
</protein>
<evidence type="ECO:0000313" key="2">
    <source>
        <dbReference type="Proteomes" id="UP000019753"/>
    </source>
</evidence>
<comment type="caution">
    <text evidence="1">The sequence shown here is derived from an EMBL/GenBank/DDBJ whole genome shotgun (WGS) entry which is preliminary data.</text>
</comment>
<gene>
    <name evidence="1" type="ORF">N866_13535</name>
</gene>
<sequence length="63" mass="6366">MSAPDHPIRGALSLAAGLALLTAPVIAVPLLVAGGWVPTIAGAALSWGVVRRLAKAQDGAWLR</sequence>
<dbReference type="RefSeq" id="WP_034223837.1">
    <property type="nucleotide sequence ID" value="NZ_AXCW01000039.1"/>
</dbReference>
<keyword evidence="2" id="KW-1185">Reference proteome</keyword>
<dbReference type="Proteomes" id="UP000019753">
    <property type="component" value="Unassembled WGS sequence"/>
</dbReference>